<proteinExistence type="predicted"/>
<evidence type="ECO:0000313" key="1">
    <source>
        <dbReference type="EMBL" id="QGZ13478.1"/>
    </source>
</evidence>
<reference evidence="1 2" key="1">
    <citation type="submission" date="2019-11" db="EMBL/GenBank/DDBJ databases">
        <title>Complete Genome Sequence of the Klebsiella phage vB_KpnS_POU149.</title>
        <authorList>
            <person name="Pourcel C."/>
            <person name="Essoh C."/>
        </authorList>
    </citation>
    <scope>NUCLEOTIDE SEQUENCE [LARGE SCALE GENOMIC DNA]</scope>
</reference>
<keyword evidence="2" id="KW-1185">Reference proteome</keyword>
<dbReference type="Proteomes" id="UP000431649">
    <property type="component" value="Segment"/>
</dbReference>
<evidence type="ECO:0000313" key="2">
    <source>
        <dbReference type="Proteomes" id="UP000431649"/>
    </source>
</evidence>
<gene>
    <name evidence="1" type="ORF">KLPPOU149_034</name>
</gene>
<organism evidence="1 2">
    <name type="scientific">Klebsiella phage vB_KpnS_15-38_KLPPOU149</name>
    <dbReference type="NCBI Taxonomy" id="2686209"/>
    <lineage>
        <taxon>Viruses</taxon>
        <taxon>Duplodnaviria</taxon>
        <taxon>Heunggongvirae</taxon>
        <taxon>Uroviricota</taxon>
        <taxon>Caudoviricetes</taxon>
        <taxon>Drexlerviridae</taxon>
        <taxon>Webervirus</taxon>
        <taxon>Webervirus pK8</taxon>
        <taxon>Webervirus KLPPOU149</taxon>
    </lineage>
</organism>
<dbReference type="EMBL" id="MN689779">
    <property type="protein sequence ID" value="QGZ13478.1"/>
    <property type="molecule type" value="Genomic_DNA"/>
</dbReference>
<sequence>MNHEIKSGEQVIATITARQVLAFQVNIPGTYDMETVFVPVWANTLAIDEDGAIWAYESTAEDVRLVPPVPGYPGAWADYGDSNAKGDQIGCLVNVPDWKGSKVDLRDLKLQFLSDSLSVGRA</sequence>
<accession>A0A6B9J4E7</accession>
<protein>
    <submittedName>
        <fullName evidence="1">Uncharacterized protein</fullName>
    </submittedName>
</protein>
<name>A0A6B9J4E7_9CAUD</name>